<name>W9ARS3_MYCCO</name>
<dbReference type="STRING" id="258533.BN977_00078"/>
<dbReference type="Gene3D" id="2.60.120.10">
    <property type="entry name" value="Jelly Rolls"/>
    <property type="match status" value="1"/>
</dbReference>
<gene>
    <name evidence="1" type="ORF">BN977_00078</name>
</gene>
<evidence type="ECO:0000313" key="1">
    <source>
        <dbReference type="EMBL" id="CDO05311.1"/>
    </source>
</evidence>
<evidence type="ECO:0000313" key="2">
    <source>
        <dbReference type="Proteomes" id="UP000028870"/>
    </source>
</evidence>
<dbReference type="AlphaFoldDB" id="W9ARS3"/>
<sequence length="141" mass="14947">MREPNDGPATTVSAMIRCVRLWTGADGGSHVDVGTLDMTPGRNADLVSAAMAAAHVTVEETAGGGSLAWHTAPVRQLVVTLAGTLRFCTRDEETFLLHPGDVLLAEDTTGTGHQWELVGADPWRRMYVVLAPGAEVPFVPV</sequence>
<keyword evidence="2" id="KW-1185">Reference proteome</keyword>
<protein>
    <recommendedName>
        <fullName evidence="3">Cupin domain protein</fullName>
    </recommendedName>
</protein>
<dbReference type="InterPro" id="IPR014710">
    <property type="entry name" value="RmlC-like_jellyroll"/>
</dbReference>
<accession>W9ARS3</accession>
<evidence type="ECO:0008006" key="3">
    <source>
        <dbReference type="Google" id="ProtNLM"/>
    </source>
</evidence>
<dbReference type="InterPro" id="IPR011051">
    <property type="entry name" value="RmlC_Cupin_sf"/>
</dbReference>
<dbReference type="eggNOG" id="COG1917">
    <property type="taxonomic scope" value="Bacteria"/>
</dbReference>
<dbReference type="Proteomes" id="UP000028870">
    <property type="component" value="Unassembled WGS sequence"/>
</dbReference>
<dbReference type="EMBL" id="CCBB010000001">
    <property type="protein sequence ID" value="CDO05311.1"/>
    <property type="molecule type" value="Genomic_DNA"/>
</dbReference>
<dbReference type="SUPFAM" id="SSF51182">
    <property type="entry name" value="RmlC-like cupins"/>
    <property type="match status" value="1"/>
</dbReference>
<reference evidence="1" key="2">
    <citation type="submission" date="2014-03" db="EMBL/GenBank/DDBJ databases">
        <authorList>
            <person name="Urmite Genomes"/>
        </authorList>
    </citation>
    <scope>NUCLEOTIDE SEQUENCE</scope>
    <source>
        <strain evidence="1">DSM 44829</strain>
    </source>
</reference>
<comment type="caution">
    <text evidence="1">The sequence shown here is derived from an EMBL/GenBank/DDBJ whole genome shotgun (WGS) entry which is preliminary data.</text>
</comment>
<reference evidence="1" key="1">
    <citation type="submission" date="2014-03" db="EMBL/GenBank/DDBJ databases">
        <title>Draft Genome Sequence of Mycobacterium cosmeticum DSM 44829.</title>
        <authorList>
            <person name="Croce O."/>
            <person name="Robert C."/>
            <person name="Raoult D."/>
            <person name="Drancourt M."/>
        </authorList>
    </citation>
    <scope>NUCLEOTIDE SEQUENCE [LARGE SCALE GENOMIC DNA]</scope>
    <source>
        <strain evidence="1">DSM 44829</strain>
    </source>
</reference>
<organism evidence="1 2">
    <name type="scientific">Mycolicibacterium cosmeticum</name>
    <dbReference type="NCBI Taxonomy" id="258533"/>
    <lineage>
        <taxon>Bacteria</taxon>
        <taxon>Bacillati</taxon>
        <taxon>Actinomycetota</taxon>
        <taxon>Actinomycetes</taxon>
        <taxon>Mycobacteriales</taxon>
        <taxon>Mycobacteriaceae</taxon>
        <taxon>Mycolicibacterium</taxon>
    </lineage>
</organism>
<proteinExistence type="predicted"/>